<gene>
    <name evidence="2" type="ORF">PtoMrB4_23340</name>
</gene>
<keyword evidence="1" id="KW-0472">Membrane</keyword>
<keyword evidence="1" id="KW-0812">Transmembrane</keyword>
<sequence>MVSTLFTVDPWALVAAVICAAISLRVVLWRPDGHQYKAVPSLLAWVLSASSGCYALSVVLYSACGQPVAPVSPWLVCLLLVMAALLYRARGNVAAFLRVNWERPWSGVERRRG</sequence>
<accession>A0A679GNU7</accession>
<feature type="transmembrane region" description="Helical" evidence="1">
    <location>
        <begin position="42"/>
        <end position="62"/>
    </location>
</feature>
<protein>
    <recommendedName>
        <fullName evidence="4">3TM holin, Phage_holin_3</fullName>
    </recommendedName>
</protein>
<evidence type="ECO:0000313" key="3">
    <source>
        <dbReference type="Proteomes" id="UP000501237"/>
    </source>
</evidence>
<evidence type="ECO:0000256" key="1">
    <source>
        <dbReference type="SAM" id="Phobius"/>
    </source>
</evidence>
<dbReference type="GeneID" id="57397553"/>
<dbReference type="Proteomes" id="UP000501237">
    <property type="component" value="Chromosome"/>
</dbReference>
<name>A0A679GNU7_9GAMM</name>
<keyword evidence="1" id="KW-1133">Transmembrane helix</keyword>
<reference evidence="2 3" key="1">
    <citation type="journal article" date="2020" name="Microbiol. Resour. Announc.">
        <title>Complete genome sequence of Pseudomonas otitidis strain MrB4, isolated from Lake Biwa in Japan.</title>
        <authorList>
            <person name="Miyazaki K."/>
            <person name="Hase E."/>
            <person name="Maruya T."/>
        </authorList>
    </citation>
    <scope>NUCLEOTIDE SEQUENCE [LARGE SCALE GENOMIC DNA]</scope>
    <source>
        <strain evidence="2 3">MrB4</strain>
    </source>
</reference>
<feature type="transmembrane region" description="Helical" evidence="1">
    <location>
        <begin position="68"/>
        <end position="87"/>
    </location>
</feature>
<organism evidence="2 3">
    <name type="scientific">Metapseudomonas otitidis</name>
    <dbReference type="NCBI Taxonomy" id="319939"/>
    <lineage>
        <taxon>Bacteria</taxon>
        <taxon>Pseudomonadati</taxon>
        <taxon>Pseudomonadota</taxon>
        <taxon>Gammaproteobacteria</taxon>
        <taxon>Pseudomonadales</taxon>
        <taxon>Pseudomonadaceae</taxon>
        <taxon>Metapseudomonas</taxon>
    </lineage>
</organism>
<feature type="transmembrane region" description="Helical" evidence="1">
    <location>
        <begin position="12"/>
        <end position="30"/>
    </location>
</feature>
<evidence type="ECO:0000313" key="2">
    <source>
        <dbReference type="EMBL" id="BCA28357.1"/>
    </source>
</evidence>
<dbReference type="AlphaFoldDB" id="A0A679GNU7"/>
<dbReference type="KEGG" id="poj:PtoMrB4_23340"/>
<proteinExistence type="predicted"/>
<dbReference type="Pfam" id="PF05449">
    <property type="entry name" value="Phage_holin_3_7"/>
    <property type="match status" value="1"/>
</dbReference>
<dbReference type="EMBL" id="AP022642">
    <property type="protein sequence ID" value="BCA28357.1"/>
    <property type="molecule type" value="Genomic_DNA"/>
</dbReference>
<dbReference type="InterPro" id="IPR008473">
    <property type="entry name" value="Phage_holin_3_7"/>
</dbReference>
<dbReference type="RefSeq" id="WP_172433348.1">
    <property type="nucleotide sequence ID" value="NZ_AP022642.1"/>
</dbReference>
<evidence type="ECO:0008006" key="4">
    <source>
        <dbReference type="Google" id="ProtNLM"/>
    </source>
</evidence>